<dbReference type="EMBL" id="MUHY01000001">
    <property type="protein sequence ID" value="PSB92089.1"/>
    <property type="molecule type" value="Genomic_DNA"/>
</dbReference>
<evidence type="ECO:0000313" key="9">
    <source>
        <dbReference type="Proteomes" id="UP000242660"/>
    </source>
</evidence>
<dbReference type="InterPro" id="IPR008949">
    <property type="entry name" value="Isoprenoid_synthase_dom_sf"/>
</dbReference>
<organism evidence="8 9">
    <name type="scientific">Candidatus Pandoraea novymonadis</name>
    <dbReference type="NCBI Taxonomy" id="1808959"/>
    <lineage>
        <taxon>Bacteria</taxon>
        <taxon>Pseudomonadati</taxon>
        <taxon>Pseudomonadota</taxon>
        <taxon>Betaproteobacteria</taxon>
        <taxon>Burkholderiales</taxon>
        <taxon>Burkholderiaceae</taxon>
        <taxon>Pandoraea</taxon>
    </lineage>
</organism>
<dbReference type="PANTHER" id="PTHR43281:SF1">
    <property type="entry name" value="FARNESYL DIPHOSPHATE SYNTHASE"/>
    <property type="match status" value="1"/>
</dbReference>
<accession>A0ABX5FEF1</accession>
<keyword evidence="9" id="KW-1185">Reference proteome</keyword>
<evidence type="ECO:0000256" key="6">
    <source>
        <dbReference type="ARBA" id="ARBA00023229"/>
    </source>
</evidence>
<dbReference type="InterPro" id="IPR000092">
    <property type="entry name" value="Polyprenyl_synt"/>
</dbReference>
<keyword evidence="3 7" id="KW-0808">Transferase</keyword>
<evidence type="ECO:0000256" key="4">
    <source>
        <dbReference type="ARBA" id="ARBA00022723"/>
    </source>
</evidence>
<dbReference type="SUPFAM" id="SSF48576">
    <property type="entry name" value="Terpenoid synthases"/>
    <property type="match status" value="1"/>
</dbReference>
<dbReference type="NCBIfam" id="NF045485">
    <property type="entry name" value="FPPsyn"/>
    <property type="match status" value="1"/>
</dbReference>
<name>A0ABX5FEF1_9BURK</name>
<dbReference type="SFLD" id="SFLDS00005">
    <property type="entry name" value="Isoprenoid_Synthase_Type_I"/>
    <property type="match status" value="1"/>
</dbReference>
<dbReference type="PROSITE" id="PS00723">
    <property type="entry name" value="POLYPRENYL_SYNTHASE_1"/>
    <property type="match status" value="1"/>
</dbReference>
<keyword evidence="5" id="KW-0460">Magnesium</keyword>
<comment type="cofactor">
    <cofactor evidence="1">
        <name>Mg(2+)</name>
        <dbReference type="ChEBI" id="CHEBI:18420"/>
    </cofactor>
</comment>
<dbReference type="PANTHER" id="PTHR43281">
    <property type="entry name" value="FARNESYL DIPHOSPHATE SYNTHASE"/>
    <property type="match status" value="1"/>
</dbReference>
<evidence type="ECO:0000256" key="5">
    <source>
        <dbReference type="ARBA" id="ARBA00022842"/>
    </source>
</evidence>
<keyword evidence="6" id="KW-0414">Isoprene biosynthesis</keyword>
<evidence type="ECO:0000313" key="8">
    <source>
        <dbReference type="EMBL" id="PSB92089.1"/>
    </source>
</evidence>
<proteinExistence type="inferred from homology"/>
<dbReference type="Proteomes" id="UP000242660">
    <property type="component" value="Unassembled WGS sequence"/>
</dbReference>
<sequence>MAGEVAQDFYNWMQEIRARIELVLDSSLPTLDGDLTGLHEAMRYALVGGGKYVRPLLCFAAGEVTQACPAALDRVACALEMVHVYSLVHDDLPCMDNDTLRRGKPTVHVQFDEGTALLVGDALQTQAFSLLSETSSVLTASQSLALVHELAHAAGSFGMVGGQAIDLASVGQRLPQNVLEAMHRMKTGALLRASLRMGALCGDPLSDEAREMLDVYASAVGLLFQVVDDILDCTENSNTLGKTAGKDAKYAKPTYVSLLGLDATRALTKQLHADAYKATERLGKRANRLRALANFVVQRIH</sequence>
<evidence type="ECO:0000256" key="2">
    <source>
        <dbReference type="ARBA" id="ARBA00006706"/>
    </source>
</evidence>
<dbReference type="Gene3D" id="1.10.600.10">
    <property type="entry name" value="Farnesyl Diphosphate Synthase"/>
    <property type="match status" value="1"/>
</dbReference>
<evidence type="ECO:0000256" key="1">
    <source>
        <dbReference type="ARBA" id="ARBA00001946"/>
    </source>
</evidence>
<dbReference type="InterPro" id="IPR033749">
    <property type="entry name" value="Polyprenyl_synt_CS"/>
</dbReference>
<dbReference type="Pfam" id="PF00348">
    <property type="entry name" value="polyprenyl_synt"/>
    <property type="match status" value="1"/>
</dbReference>
<dbReference type="InterPro" id="IPR053378">
    <property type="entry name" value="Prenyl_diphosphate_synthase"/>
</dbReference>
<comment type="similarity">
    <text evidence="2 7">Belongs to the FPP/GGPP synthase family.</text>
</comment>
<evidence type="ECO:0000256" key="7">
    <source>
        <dbReference type="RuleBase" id="RU004466"/>
    </source>
</evidence>
<reference evidence="8 9" key="1">
    <citation type="journal article" date="2017" name="Front. Microbiol.">
        <title>Genome of Ca. Pandoraea novymonadis, an Endosymbiotic Bacterium of the Trypanosomatid Novymonas esmeraldas.</title>
        <authorList>
            <person name="Kostygov A.Y."/>
            <person name="Butenko A."/>
            <person name="Nenarokova A."/>
            <person name="Tashyreva D."/>
            <person name="Flegontov P."/>
            <person name="Lukes J."/>
            <person name="Yurchenko V."/>
        </authorList>
    </citation>
    <scope>NUCLEOTIDE SEQUENCE [LARGE SCALE GENOMIC DNA]</scope>
    <source>
        <strain evidence="8 9">E262</strain>
    </source>
</reference>
<keyword evidence="4" id="KW-0479">Metal-binding</keyword>
<dbReference type="PROSITE" id="PS00444">
    <property type="entry name" value="POLYPRENYL_SYNTHASE_2"/>
    <property type="match status" value="1"/>
</dbReference>
<evidence type="ECO:0000256" key="3">
    <source>
        <dbReference type="ARBA" id="ARBA00022679"/>
    </source>
</evidence>
<dbReference type="SFLD" id="SFLDG01017">
    <property type="entry name" value="Polyprenyl_Transferase_Like"/>
    <property type="match status" value="1"/>
</dbReference>
<dbReference type="CDD" id="cd00685">
    <property type="entry name" value="Trans_IPPS_HT"/>
    <property type="match status" value="1"/>
</dbReference>
<protein>
    <submittedName>
        <fullName evidence="8">Farnesyl diphosphate synthase</fullName>
    </submittedName>
</protein>
<gene>
    <name evidence="8" type="primary">ispA</name>
    <name evidence="8" type="ORF">BZL35_00316</name>
</gene>
<comment type="caution">
    <text evidence="8">The sequence shown here is derived from an EMBL/GenBank/DDBJ whole genome shotgun (WGS) entry which is preliminary data.</text>
</comment>